<proteinExistence type="predicted"/>
<evidence type="ECO:0000256" key="1">
    <source>
        <dbReference type="ARBA" id="ARBA00022676"/>
    </source>
</evidence>
<dbReference type="PANTHER" id="PTHR45947:SF14">
    <property type="entry name" value="SLL1723 PROTEIN"/>
    <property type="match status" value="1"/>
</dbReference>
<sequence>MTGEEPRKRALIWHLELLPPSETFIRNQVDSFSRWQPLLVGSVRRPSALSRDSDRFVFPNSRVGRIRAKLFHRTGRSRAVRRFVREVDPDLIHAHFARDGWIIAQTARSVGVPLVVTLHGHDITRWPAQRGARGLVARYRLRRLFATATTIVAVSDFIRGEAIRWGADPSKVVTRYIGVPSPIELPPNPEVKWDVVFVGRLVEKKGAEDLLLALSQADQAVPSNLRVAVIGDGPLRGSLERVAARYRLKVDFLGTQRPAEVSAALSSARVFAAPSKYAADGDAEGFGMVFLEAAAARIPAVAYAHGGVTEAVSDGITGLLAPEGDIAALASNIVTLLSDEESRVALGEEGRRRTQTDFNVRTCTAELERTFDAAVHDGSAS</sequence>
<dbReference type="Gene3D" id="3.40.50.2000">
    <property type="entry name" value="Glycogen Phosphorylase B"/>
    <property type="match status" value="2"/>
</dbReference>
<evidence type="ECO:0000256" key="2">
    <source>
        <dbReference type="ARBA" id="ARBA00022679"/>
    </source>
</evidence>
<dbReference type="InterPro" id="IPR001296">
    <property type="entry name" value="Glyco_trans_1"/>
</dbReference>
<keyword evidence="2 5" id="KW-0808">Transferase</keyword>
<dbReference type="GO" id="GO:1901137">
    <property type="term" value="P:carbohydrate derivative biosynthetic process"/>
    <property type="evidence" value="ECO:0007669"/>
    <property type="project" value="UniProtKB-ARBA"/>
</dbReference>
<evidence type="ECO:0000313" key="6">
    <source>
        <dbReference type="Proteomes" id="UP000198702"/>
    </source>
</evidence>
<feature type="domain" description="Glycosyltransferase subfamily 4-like N-terminal" evidence="4">
    <location>
        <begin position="54"/>
        <end position="179"/>
    </location>
</feature>
<feature type="domain" description="Glycosyl transferase family 1" evidence="3">
    <location>
        <begin position="189"/>
        <end position="353"/>
    </location>
</feature>
<protein>
    <submittedName>
        <fullName evidence="5">Glycosyltransferase involved in cell wall bisynthesis</fullName>
    </submittedName>
</protein>
<dbReference type="Pfam" id="PF13439">
    <property type="entry name" value="Glyco_transf_4"/>
    <property type="match status" value="1"/>
</dbReference>
<dbReference type="InterPro" id="IPR050194">
    <property type="entry name" value="Glycosyltransferase_grp1"/>
</dbReference>
<dbReference type="GO" id="GO:0016757">
    <property type="term" value="F:glycosyltransferase activity"/>
    <property type="evidence" value="ECO:0007669"/>
    <property type="project" value="UniProtKB-KW"/>
</dbReference>
<dbReference type="EMBL" id="FOQZ01000008">
    <property type="protein sequence ID" value="SFI75722.1"/>
    <property type="molecule type" value="Genomic_DNA"/>
</dbReference>
<accession>A0A7Z7D1P2</accession>
<evidence type="ECO:0000259" key="4">
    <source>
        <dbReference type="Pfam" id="PF13439"/>
    </source>
</evidence>
<gene>
    <name evidence="5" type="ORF">SAMN04487751_2881</name>
</gene>
<dbReference type="InterPro" id="IPR028098">
    <property type="entry name" value="Glyco_trans_4-like_N"/>
</dbReference>
<evidence type="ECO:0000259" key="3">
    <source>
        <dbReference type="Pfam" id="PF00534"/>
    </source>
</evidence>
<keyword evidence="1" id="KW-0328">Glycosyltransferase</keyword>
<name>A0A7Z7D1P2_9MICO</name>
<comment type="caution">
    <text evidence="5">The sequence shown here is derived from an EMBL/GenBank/DDBJ whole genome shotgun (WGS) entry which is preliminary data.</text>
</comment>
<dbReference type="Pfam" id="PF00534">
    <property type="entry name" value="Glycos_transf_1"/>
    <property type="match status" value="1"/>
</dbReference>
<organism evidence="5 6">
    <name type="scientific">Microbacterium saccharophilum</name>
    <dbReference type="NCBI Taxonomy" id="1213358"/>
    <lineage>
        <taxon>Bacteria</taxon>
        <taxon>Bacillati</taxon>
        <taxon>Actinomycetota</taxon>
        <taxon>Actinomycetes</taxon>
        <taxon>Micrococcales</taxon>
        <taxon>Microbacteriaceae</taxon>
        <taxon>Microbacterium</taxon>
    </lineage>
</organism>
<dbReference type="SUPFAM" id="SSF53756">
    <property type="entry name" value="UDP-Glycosyltransferase/glycogen phosphorylase"/>
    <property type="match status" value="1"/>
</dbReference>
<dbReference type="AlphaFoldDB" id="A0A7Z7D1P2"/>
<evidence type="ECO:0000313" key="5">
    <source>
        <dbReference type="EMBL" id="SFI75722.1"/>
    </source>
</evidence>
<dbReference type="Proteomes" id="UP000198702">
    <property type="component" value="Unassembled WGS sequence"/>
</dbReference>
<reference evidence="5 6" key="1">
    <citation type="submission" date="2016-10" db="EMBL/GenBank/DDBJ databases">
        <authorList>
            <person name="Varghese N."/>
            <person name="Submissions S."/>
        </authorList>
    </citation>
    <scope>NUCLEOTIDE SEQUENCE [LARGE SCALE GENOMIC DNA]</scope>
    <source>
        <strain evidence="5 6">UNC380MFSha3.1</strain>
    </source>
</reference>
<dbReference type="PANTHER" id="PTHR45947">
    <property type="entry name" value="SULFOQUINOVOSYL TRANSFERASE SQD2"/>
    <property type="match status" value="1"/>
</dbReference>
<dbReference type="RefSeq" id="WP_081782828.1">
    <property type="nucleotide sequence ID" value="NZ_FOQZ01000008.1"/>
</dbReference>